<reference evidence="9 10" key="1">
    <citation type="submission" date="2020-08" db="EMBL/GenBank/DDBJ databases">
        <title>Genomic Encyclopedia of Type Strains, Phase IV (KMG-IV): sequencing the most valuable type-strain genomes for metagenomic binning, comparative biology and taxonomic classification.</title>
        <authorList>
            <person name="Goeker M."/>
        </authorList>
    </citation>
    <scope>NUCLEOTIDE SEQUENCE [LARGE SCALE GENOMIC DNA]</scope>
    <source>
        <strain evidence="9 10">DSM 14552</strain>
    </source>
</reference>
<evidence type="ECO:0000256" key="1">
    <source>
        <dbReference type="ARBA" id="ARBA00004442"/>
    </source>
</evidence>
<comment type="subcellular location">
    <subcellularLocation>
        <location evidence="1 4">Cell outer membrane</location>
    </subcellularLocation>
</comment>
<keyword evidence="3" id="KW-0998">Cell outer membrane</keyword>
<organism evidence="9 10">
    <name type="scientific">Novosphingobium hassiacum</name>
    <dbReference type="NCBI Taxonomy" id="173676"/>
    <lineage>
        <taxon>Bacteria</taxon>
        <taxon>Pseudomonadati</taxon>
        <taxon>Pseudomonadota</taxon>
        <taxon>Alphaproteobacteria</taxon>
        <taxon>Sphingomonadales</taxon>
        <taxon>Sphingomonadaceae</taxon>
        <taxon>Novosphingobium</taxon>
    </lineage>
</organism>
<evidence type="ECO:0000259" key="8">
    <source>
        <dbReference type="Pfam" id="PF07715"/>
    </source>
</evidence>
<feature type="domain" description="TonB-dependent receptor plug" evidence="8">
    <location>
        <begin position="86"/>
        <end position="186"/>
    </location>
</feature>
<comment type="caution">
    <text evidence="9">The sequence shown here is derived from an EMBL/GenBank/DDBJ whole genome shotgun (WGS) entry which is preliminary data.</text>
</comment>
<name>A0A7W5ZWF3_9SPHN</name>
<keyword evidence="6" id="KW-0732">Signal</keyword>
<keyword evidence="10" id="KW-1185">Reference proteome</keyword>
<dbReference type="EMBL" id="JACICY010000003">
    <property type="protein sequence ID" value="MBB3860622.1"/>
    <property type="molecule type" value="Genomic_DNA"/>
</dbReference>
<dbReference type="GO" id="GO:0009279">
    <property type="term" value="C:cell outer membrane"/>
    <property type="evidence" value="ECO:0007669"/>
    <property type="project" value="UniProtKB-SubCell"/>
</dbReference>
<dbReference type="Pfam" id="PF07715">
    <property type="entry name" value="Plug"/>
    <property type="match status" value="1"/>
</dbReference>
<accession>A0A7W5ZWF3</accession>
<keyword evidence="4" id="KW-0798">TonB box</keyword>
<dbReference type="InterPro" id="IPR000531">
    <property type="entry name" value="Beta-barrel_TonB"/>
</dbReference>
<dbReference type="SUPFAM" id="SSF56935">
    <property type="entry name" value="Porins"/>
    <property type="match status" value="1"/>
</dbReference>
<dbReference type="Gene3D" id="2.40.170.20">
    <property type="entry name" value="TonB-dependent receptor, beta-barrel domain"/>
    <property type="match status" value="1"/>
</dbReference>
<dbReference type="PANTHER" id="PTHR40980:SF5">
    <property type="entry name" value="TONB-DEPENDENT RECEPTOR"/>
    <property type="match status" value="1"/>
</dbReference>
<gene>
    <name evidence="9" type="ORF">GGQ88_001888</name>
</gene>
<evidence type="ECO:0000256" key="3">
    <source>
        <dbReference type="ARBA" id="ARBA00023237"/>
    </source>
</evidence>
<evidence type="ECO:0000313" key="9">
    <source>
        <dbReference type="EMBL" id="MBB3860622.1"/>
    </source>
</evidence>
<evidence type="ECO:0000259" key="7">
    <source>
        <dbReference type="Pfam" id="PF00593"/>
    </source>
</evidence>
<evidence type="ECO:0000313" key="10">
    <source>
        <dbReference type="Proteomes" id="UP000562395"/>
    </source>
</evidence>
<dbReference type="AlphaFoldDB" id="A0A7W5ZWF3"/>
<feature type="domain" description="TonB-dependent receptor-like beta-barrel" evidence="7">
    <location>
        <begin position="420"/>
        <end position="866"/>
    </location>
</feature>
<evidence type="ECO:0000256" key="2">
    <source>
        <dbReference type="ARBA" id="ARBA00023136"/>
    </source>
</evidence>
<dbReference type="InterPro" id="IPR012910">
    <property type="entry name" value="Plug_dom"/>
</dbReference>
<comment type="similarity">
    <text evidence="4">Belongs to the TonB-dependent receptor family.</text>
</comment>
<dbReference type="PANTHER" id="PTHR40980">
    <property type="entry name" value="PLUG DOMAIN-CONTAINING PROTEIN"/>
    <property type="match status" value="1"/>
</dbReference>
<dbReference type="Pfam" id="PF00593">
    <property type="entry name" value="TonB_dep_Rec_b-barrel"/>
    <property type="match status" value="1"/>
</dbReference>
<protein>
    <submittedName>
        <fullName evidence="9">Outer membrane receptor protein involved in Fe transport</fullName>
    </submittedName>
</protein>
<feature type="chain" id="PRO_5031218150" evidence="6">
    <location>
        <begin position="23"/>
        <end position="901"/>
    </location>
</feature>
<feature type="compositionally biased region" description="Low complexity" evidence="5">
    <location>
        <begin position="33"/>
        <end position="61"/>
    </location>
</feature>
<proteinExistence type="inferred from homology"/>
<feature type="region of interest" description="Disordered" evidence="5">
    <location>
        <begin position="33"/>
        <end position="72"/>
    </location>
</feature>
<dbReference type="InterPro" id="IPR036942">
    <property type="entry name" value="Beta-barrel_TonB_sf"/>
</dbReference>
<dbReference type="InterPro" id="IPR037066">
    <property type="entry name" value="Plug_dom_sf"/>
</dbReference>
<dbReference type="Proteomes" id="UP000562395">
    <property type="component" value="Unassembled WGS sequence"/>
</dbReference>
<evidence type="ECO:0000256" key="5">
    <source>
        <dbReference type="SAM" id="MobiDB-lite"/>
    </source>
</evidence>
<dbReference type="Gene3D" id="2.170.130.10">
    <property type="entry name" value="TonB-dependent receptor, plug domain"/>
    <property type="match status" value="1"/>
</dbReference>
<evidence type="ECO:0000256" key="4">
    <source>
        <dbReference type="RuleBase" id="RU003357"/>
    </source>
</evidence>
<evidence type="ECO:0000256" key="6">
    <source>
        <dbReference type="SAM" id="SignalP"/>
    </source>
</evidence>
<sequence length="901" mass="98334">MLRLASTLLLSTALLTPAQAWAQDAAQSAAPDAAPAIAQGAPAQTAEEAATATAPDSAAPQEEATEISIPGGEIVVTGNRDRNIQRAAPQVVSILGAAEIARTGEGNIAGALGRVTGLSVVGNGYVYVRGLGDRYSLALLNGSPLPSPEPLKRVVPLDLFPASIIASSLVQKSYSVNYPGEFGGGVINLTTRSTPDEPFISIGGGISVDTETTNQLGYTFYGSSTDWTGFDNGQRDLTGALQSFFASGARLSSGTVDSAEVAKGIVNTRNGLTQRIPNMPPNFTGTLSAGKTFDLGGATLGVIATAGYNNKWTTRDALTQTSVDSDLADLQSDFRRVTTDNRIVVNGMLGLGLEFGRNKIRWTNLYIRDSLKHTRVSLGQRNQTTVDYQQQDTAWYERQLIDTQIVAELKPFDGVSVDLRGGYANSQREAPYELSFEYVRTNVASDPLGQYFVNNLDGNAGRATVSFSDLNEDLWSGGADISYKIIPTVTATVGYAYTDTRRTSSRRDFQFRAVDLPDGVNLFRPDYLLSNAVIEAFNINLIDTNEGNPAFLATLRNHAGYGKIDAQLTDTLQLDAGVRYETAKLVVSPIAVFADGLTGASPTSLNNNYWLPAATLTWQFRDDMQLRVNASKTIARPQFRELIYQFYFDPDTNRQYRGNPNLVDSRLTNAEARYEWYFARDQRLSLSGFFKRIDNPIESFVALESDNFITSFANAPTADLYGAEFEAQKYIELDSMGGDFWAARRIAVVANYTYTKSKLKVKEGDQTSYFQAASSRALDYFRNGSPLTGQSEHIANVQLGLEDTDGLSQQTLLLSYASKRVTSRGLLNTGQPDIFADPGFRLDFVARQGFKLFAKELELKFEARNLTGRKNIEYQQLGDKRVEVNSFDVGRTLALSASLKF</sequence>
<feature type="signal peptide" evidence="6">
    <location>
        <begin position="1"/>
        <end position="22"/>
    </location>
</feature>
<keyword evidence="9" id="KW-0675">Receptor</keyword>
<keyword evidence="2 4" id="KW-0472">Membrane</keyword>